<dbReference type="PRINTS" id="PR00032">
    <property type="entry name" value="HTHARAC"/>
</dbReference>
<dbReference type="PANTHER" id="PTHR43280:SF28">
    <property type="entry name" value="HTH-TYPE TRANSCRIPTIONAL ACTIVATOR RHAS"/>
    <property type="match status" value="1"/>
</dbReference>
<dbReference type="InterPro" id="IPR018060">
    <property type="entry name" value="HTH_AraC"/>
</dbReference>
<dbReference type="SUPFAM" id="SSF51215">
    <property type="entry name" value="Regulatory protein AraC"/>
    <property type="match status" value="1"/>
</dbReference>
<dbReference type="EMBL" id="BMFT01000006">
    <property type="protein sequence ID" value="GGH39377.1"/>
    <property type="molecule type" value="Genomic_DNA"/>
</dbReference>
<dbReference type="Proteomes" id="UP000659344">
    <property type="component" value="Unassembled WGS sequence"/>
</dbReference>
<comment type="caution">
    <text evidence="5">The sequence shown here is derived from an EMBL/GenBank/DDBJ whole genome shotgun (WGS) entry which is preliminary data.</text>
</comment>
<evidence type="ECO:0000313" key="6">
    <source>
        <dbReference type="Proteomes" id="UP000659344"/>
    </source>
</evidence>
<evidence type="ECO:0000256" key="3">
    <source>
        <dbReference type="ARBA" id="ARBA00023163"/>
    </source>
</evidence>
<proteinExistence type="predicted"/>
<dbReference type="Pfam" id="PF02311">
    <property type="entry name" value="AraC_binding"/>
    <property type="match status" value="1"/>
</dbReference>
<evidence type="ECO:0000256" key="2">
    <source>
        <dbReference type="ARBA" id="ARBA00023125"/>
    </source>
</evidence>
<evidence type="ECO:0000256" key="1">
    <source>
        <dbReference type="ARBA" id="ARBA00023015"/>
    </source>
</evidence>
<dbReference type="Gene3D" id="1.10.10.60">
    <property type="entry name" value="Homeodomain-like"/>
    <property type="match status" value="2"/>
</dbReference>
<keyword evidence="6" id="KW-1185">Reference proteome</keyword>
<dbReference type="PROSITE" id="PS01124">
    <property type="entry name" value="HTH_ARAC_FAMILY_2"/>
    <property type="match status" value="1"/>
</dbReference>
<keyword evidence="1" id="KW-0805">Transcription regulation</keyword>
<name>A0ABQ1YUJ1_9BACL</name>
<evidence type="ECO:0000259" key="4">
    <source>
        <dbReference type="PROSITE" id="PS01124"/>
    </source>
</evidence>
<dbReference type="InterPro" id="IPR003313">
    <property type="entry name" value="AraC-bd"/>
</dbReference>
<dbReference type="Gene3D" id="2.60.120.280">
    <property type="entry name" value="Regulatory protein AraC"/>
    <property type="match status" value="1"/>
</dbReference>
<gene>
    <name evidence="5" type="ORF">GCM10008013_48080</name>
</gene>
<keyword evidence="2" id="KW-0238">DNA-binding</keyword>
<organism evidence="5 6">
    <name type="scientific">Paenibacillus segetis</name>
    <dbReference type="NCBI Taxonomy" id="1325360"/>
    <lineage>
        <taxon>Bacteria</taxon>
        <taxon>Bacillati</taxon>
        <taxon>Bacillota</taxon>
        <taxon>Bacilli</taxon>
        <taxon>Bacillales</taxon>
        <taxon>Paenibacillaceae</taxon>
        <taxon>Paenibacillus</taxon>
    </lineage>
</organism>
<dbReference type="PANTHER" id="PTHR43280">
    <property type="entry name" value="ARAC-FAMILY TRANSCRIPTIONAL REGULATOR"/>
    <property type="match status" value="1"/>
</dbReference>
<reference evidence="6" key="1">
    <citation type="journal article" date="2019" name="Int. J. Syst. Evol. Microbiol.">
        <title>The Global Catalogue of Microorganisms (GCM) 10K type strain sequencing project: providing services to taxonomists for standard genome sequencing and annotation.</title>
        <authorList>
            <consortium name="The Broad Institute Genomics Platform"/>
            <consortium name="The Broad Institute Genome Sequencing Center for Infectious Disease"/>
            <person name="Wu L."/>
            <person name="Ma J."/>
        </authorList>
    </citation>
    <scope>NUCLEOTIDE SEQUENCE [LARGE SCALE GENOMIC DNA]</scope>
    <source>
        <strain evidence="6">CGMCC 1.12769</strain>
    </source>
</reference>
<feature type="domain" description="HTH araC/xylS-type" evidence="4">
    <location>
        <begin position="183"/>
        <end position="281"/>
    </location>
</feature>
<dbReference type="Pfam" id="PF12833">
    <property type="entry name" value="HTH_18"/>
    <property type="match status" value="1"/>
</dbReference>
<dbReference type="RefSeq" id="WP_188542444.1">
    <property type="nucleotide sequence ID" value="NZ_BMFT01000006.1"/>
</dbReference>
<dbReference type="SUPFAM" id="SSF46689">
    <property type="entry name" value="Homeodomain-like"/>
    <property type="match status" value="2"/>
</dbReference>
<evidence type="ECO:0000313" key="5">
    <source>
        <dbReference type="EMBL" id="GGH39377.1"/>
    </source>
</evidence>
<dbReference type="InterPro" id="IPR020449">
    <property type="entry name" value="Tscrpt_reg_AraC-type_HTH"/>
</dbReference>
<protein>
    <submittedName>
        <fullName evidence="5">Transcriptional regulator</fullName>
    </submittedName>
</protein>
<sequence length="283" mass="33305">MKYSSMYRIPDEDDKGAHDLSSNLIVNSVGFYEYEAYFKMTHRKEGRKDFYLAYNYSGPMTVRRNGQDHILEPGSLFIYRPYEEQYYGHYAEQKFISYWVHFTGYGVDELLLNAKLAEDGPFFVGINNDIAAIFEDMMNELRDKKASYELASASLLSYLLALISRLIEQGSDVRANSNRAEIYDTIKYIHDNYAQEIYVTKLAEIAYLSTDRYTTLFKITTGTTPLQYINRFRLEKACELMKHTHLNIQQISNLVGFEDQLYFSRMFKKYYHVTPSEYLTRFN</sequence>
<dbReference type="InterPro" id="IPR009057">
    <property type="entry name" value="Homeodomain-like_sf"/>
</dbReference>
<keyword evidence="3" id="KW-0804">Transcription</keyword>
<dbReference type="SMART" id="SM00342">
    <property type="entry name" value="HTH_ARAC"/>
    <property type="match status" value="1"/>
</dbReference>
<accession>A0ABQ1YUJ1</accession>
<dbReference type="InterPro" id="IPR037923">
    <property type="entry name" value="HTH-like"/>
</dbReference>